<proteinExistence type="predicted"/>
<keyword evidence="4" id="KW-1185">Reference proteome</keyword>
<dbReference type="Proteomes" id="UP001597302">
    <property type="component" value="Unassembled WGS sequence"/>
</dbReference>
<accession>A0ABW4DU70</accession>
<dbReference type="PANTHER" id="PTHR32309">
    <property type="entry name" value="TYROSINE-PROTEIN KINASE"/>
    <property type="match status" value="1"/>
</dbReference>
<sequence>MGPITGLTEFFGMLRRRGPIMAAVLVVGIYLALSHALSLPRAYEAITVIQIQPTLMGAAPGAEAEADTASRLRLIEQQLMARGNILDMIDRYNLFDDAPELSDDERIAQFRQNARVEFIPVAGGAPGADAGVSAMLITVRAGRAEDAANLANDMADQIMNGNETTRRRRTADLIATLEAEDRRAAQAVAEVEARLAAYRAVNPDRMPENMEFLAAEQTRLQAQRSALIISLQALERERLAIEVGTVEEGPRTSVAQQLRVLEVDLAQARRTLAPNHPEVQRLEEQVERLRVGNAELLAPGISRQVDLIREQEAALNAERAQIERRLPQIDAAIAAMPEASAELAEFGRQIAVMEAPRAAISERLSRIQLEQRLTDNDHGERMVVLERATPADYPLSSGRRRVAVLGAGTSIAMALIAGFLMELMRPVLRTPGQVRKSLGVEPIAVARYRPSPRARIMARAQDMASLGILGFGVLAVVILMLTRTG</sequence>
<keyword evidence="1" id="KW-0175">Coiled coil</keyword>
<dbReference type="InterPro" id="IPR050445">
    <property type="entry name" value="Bact_polysacc_biosynth/exp"/>
</dbReference>
<dbReference type="EMBL" id="JBHTOQ010000018">
    <property type="protein sequence ID" value="MFD1481247.1"/>
    <property type="molecule type" value="Genomic_DNA"/>
</dbReference>
<comment type="caution">
    <text evidence="3">The sequence shown here is derived from an EMBL/GenBank/DDBJ whole genome shotgun (WGS) entry which is preliminary data.</text>
</comment>
<reference evidence="4" key="1">
    <citation type="journal article" date="2019" name="Int. J. Syst. Evol. Microbiol.">
        <title>The Global Catalogue of Microorganisms (GCM) 10K type strain sequencing project: providing services to taxonomists for standard genome sequencing and annotation.</title>
        <authorList>
            <consortium name="The Broad Institute Genomics Platform"/>
            <consortium name="The Broad Institute Genome Sequencing Center for Infectious Disease"/>
            <person name="Wu L."/>
            <person name="Ma J."/>
        </authorList>
    </citation>
    <scope>NUCLEOTIDE SEQUENCE [LARGE SCALE GENOMIC DNA]</scope>
    <source>
        <strain evidence="4">CCM 8875</strain>
    </source>
</reference>
<protein>
    <submittedName>
        <fullName evidence="3">GumC family protein</fullName>
    </submittedName>
</protein>
<evidence type="ECO:0000313" key="4">
    <source>
        <dbReference type="Proteomes" id="UP001597302"/>
    </source>
</evidence>
<gene>
    <name evidence="3" type="ORF">ACFQ5P_08065</name>
</gene>
<keyword evidence="2" id="KW-0472">Membrane</keyword>
<evidence type="ECO:0000256" key="2">
    <source>
        <dbReference type="SAM" id="Phobius"/>
    </source>
</evidence>
<dbReference type="RefSeq" id="WP_131578182.1">
    <property type="nucleotide sequence ID" value="NZ_CBCSAJ010000019.1"/>
</dbReference>
<evidence type="ECO:0000313" key="3">
    <source>
        <dbReference type="EMBL" id="MFD1481247.1"/>
    </source>
</evidence>
<feature type="transmembrane region" description="Helical" evidence="2">
    <location>
        <begin position="463"/>
        <end position="482"/>
    </location>
</feature>
<name>A0ABW4DU70_9RHOB</name>
<organism evidence="3 4">
    <name type="scientific">Paracoccus nototheniae</name>
    <dbReference type="NCBI Taxonomy" id="2489002"/>
    <lineage>
        <taxon>Bacteria</taxon>
        <taxon>Pseudomonadati</taxon>
        <taxon>Pseudomonadota</taxon>
        <taxon>Alphaproteobacteria</taxon>
        <taxon>Rhodobacterales</taxon>
        <taxon>Paracoccaceae</taxon>
        <taxon>Paracoccus</taxon>
    </lineage>
</organism>
<evidence type="ECO:0000256" key="1">
    <source>
        <dbReference type="SAM" id="Coils"/>
    </source>
</evidence>
<feature type="transmembrane region" description="Helical" evidence="2">
    <location>
        <begin position="402"/>
        <end position="421"/>
    </location>
</feature>
<keyword evidence="2" id="KW-0812">Transmembrane</keyword>
<feature type="coiled-coil region" evidence="1">
    <location>
        <begin position="174"/>
        <end position="237"/>
    </location>
</feature>
<keyword evidence="2" id="KW-1133">Transmembrane helix</keyword>
<dbReference type="PANTHER" id="PTHR32309:SF31">
    <property type="entry name" value="CAPSULAR EXOPOLYSACCHARIDE FAMILY"/>
    <property type="match status" value="1"/>
</dbReference>